<name>A0A081N5K2_9GAMM</name>
<dbReference type="AlphaFoldDB" id="A0A081N5K2"/>
<evidence type="ECO:0000313" key="1">
    <source>
        <dbReference type="EMBL" id="KEQ13725.1"/>
    </source>
</evidence>
<accession>A0A081N5K2</accession>
<reference evidence="1 2" key="1">
    <citation type="submission" date="2014-06" db="EMBL/GenBank/DDBJ databases">
        <title>Whole Genome Sequences of Three Symbiotic Endozoicomonas Bacteria.</title>
        <authorList>
            <person name="Neave M.J."/>
            <person name="Apprill A."/>
            <person name="Voolstra C.R."/>
        </authorList>
    </citation>
    <scope>NUCLEOTIDE SEQUENCE [LARGE SCALE GENOMIC DNA]</scope>
    <source>
        <strain evidence="1 2">LMG 24815</strain>
    </source>
</reference>
<protein>
    <submittedName>
        <fullName evidence="1">Uncharacterized protein</fullName>
    </submittedName>
</protein>
<dbReference type="EMBL" id="JOKG01000003">
    <property type="protein sequence ID" value="KEQ13725.1"/>
    <property type="molecule type" value="Genomic_DNA"/>
</dbReference>
<dbReference type="Proteomes" id="UP000028006">
    <property type="component" value="Unassembled WGS sequence"/>
</dbReference>
<sequence>MKWFCVRYALPYREPNDCLHNIMKMIVWSQATHIMNHHGMNRGMDRGMDRGMESRLKPSGQTTIICHPLYDNLYSVESLCSNRT</sequence>
<comment type="caution">
    <text evidence="1">The sequence shown here is derived from an EMBL/GenBank/DDBJ whole genome shotgun (WGS) entry which is preliminary data.</text>
</comment>
<organism evidence="1 2">
    <name type="scientific">Endozoicomonas montiporae</name>
    <dbReference type="NCBI Taxonomy" id="1027273"/>
    <lineage>
        <taxon>Bacteria</taxon>
        <taxon>Pseudomonadati</taxon>
        <taxon>Pseudomonadota</taxon>
        <taxon>Gammaproteobacteria</taxon>
        <taxon>Oceanospirillales</taxon>
        <taxon>Endozoicomonadaceae</taxon>
        <taxon>Endozoicomonas</taxon>
    </lineage>
</organism>
<gene>
    <name evidence="1" type="ORF">GZ77_15625</name>
</gene>
<keyword evidence="2" id="KW-1185">Reference proteome</keyword>
<evidence type="ECO:0000313" key="2">
    <source>
        <dbReference type="Proteomes" id="UP000028006"/>
    </source>
</evidence>
<proteinExistence type="predicted"/>